<protein>
    <submittedName>
        <fullName evidence="1">Uncharacterized protein</fullName>
    </submittedName>
</protein>
<dbReference type="AlphaFoldDB" id="A0A392RIM0"/>
<sequence>MRSRQRLPEAAGTYAPALAALRANTSRFTKIFSDFLLPRFQGILNTRLFRLHCNSGMLAGGWPAICP</sequence>
<evidence type="ECO:0000313" key="2">
    <source>
        <dbReference type="Proteomes" id="UP000265520"/>
    </source>
</evidence>
<reference evidence="1 2" key="1">
    <citation type="journal article" date="2018" name="Front. Plant Sci.">
        <title>Red Clover (Trifolium pratense) and Zigzag Clover (T. medium) - A Picture of Genomic Similarities and Differences.</title>
        <authorList>
            <person name="Dluhosova J."/>
            <person name="Istvanek J."/>
            <person name="Nedelnik J."/>
            <person name="Repkova J."/>
        </authorList>
    </citation>
    <scope>NUCLEOTIDE SEQUENCE [LARGE SCALE GENOMIC DNA]</scope>
    <source>
        <strain evidence="2">cv. 10/8</strain>
        <tissue evidence="1">Leaf</tissue>
    </source>
</reference>
<organism evidence="1 2">
    <name type="scientific">Trifolium medium</name>
    <dbReference type="NCBI Taxonomy" id="97028"/>
    <lineage>
        <taxon>Eukaryota</taxon>
        <taxon>Viridiplantae</taxon>
        <taxon>Streptophyta</taxon>
        <taxon>Embryophyta</taxon>
        <taxon>Tracheophyta</taxon>
        <taxon>Spermatophyta</taxon>
        <taxon>Magnoliopsida</taxon>
        <taxon>eudicotyledons</taxon>
        <taxon>Gunneridae</taxon>
        <taxon>Pentapetalae</taxon>
        <taxon>rosids</taxon>
        <taxon>fabids</taxon>
        <taxon>Fabales</taxon>
        <taxon>Fabaceae</taxon>
        <taxon>Papilionoideae</taxon>
        <taxon>50 kb inversion clade</taxon>
        <taxon>NPAAA clade</taxon>
        <taxon>Hologalegina</taxon>
        <taxon>IRL clade</taxon>
        <taxon>Trifolieae</taxon>
        <taxon>Trifolium</taxon>
    </lineage>
</organism>
<evidence type="ECO:0000313" key="1">
    <source>
        <dbReference type="EMBL" id="MCI36431.1"/>
    </source>
</evidence>
<accession>A0A392RIM0</accession>
<proteinExistence type="predicted"/>
<comment type="caution">
    <text evidence="1">The sequence shown here is derived from an EMBL/GenBank/DDBJ whole genome shotgun (WGS) entry which is preliminary data.</text>
</comment>
<dbReference type="Proteomes" id="UP000265520">
    <property type="component" value="Unassembled WGS sequence"/>
</dbReference>
<keyword evidence="2" id="KW-1185">Reference proteome</keyword>
<dbReference type="EMBL" id="LXQA010233773">
    <property type="protein sequence ID" value="MCI36431.1"/>
    <property type="molecule type" value="Genomic_DNA"/>
</dbReference>
<name>A0A392RIM0_9FABA</name>